<dbReference type="InterPro" id="IPR051692">
    <property type="entry name" value="OMP-like"/>
</dbReference>
<keyword evidence="3" id="KW-0472">Membrane</keyword>
<dbReference type="InterPro" id="IPR027385">
    <property type="entry name" value="Beta-barrel_OMP"/>
</dbReference>
<gene>
    <name evidence="7" type="ORF">CQ12_26805</name>
</gene>
<feature type="domain" description="Outer membrane protein beta-barrel" evidence="6">
    <location>
        <begin position="10"/>
        <end position="154"/>
    </location>
</feature>
<dbReference type="Gene3D" id="2.40.160.20">
    <property type="match status" value="1"/>
</dbReference>
<proteinExistence type="inferred from homology"/>
<evidence type="ECO:0000256" key="2">
    <source>
        <dbReference type="ARBA" id="ARBA00022729"/>
    </source>
</evidence>
<sequence length="416" mass="44622">MYGGLSEFIGGIQAGYNFQAGHILFGVEGEFDGATFAHPALPTPTLGSVRQNWIGTVAGRVGLVADRWLVYAKFGGGWVNSNAILNFPGVSWSGSNTSSGWLAGAGLEYGFKSNWTVRLEYDYLGLANWTSSTVPSISLNRDLQMVKAGINYKFVSGLPDSAAPTRTASPAHTADHEDLAKQSQNPIADLVSLPFQSNTNFNAGPFNRAQEVLNIQPVVPLRINADWNMISRTIIPVISQPSPIFDSNTNGIGDITQSLFFSPAHPGALIWGAGPVFTIPSATDPILGTGRVLLGPTAVFLTTPGHWVIGVLLNNQWSVGGNPLRPPVNTFLAQPFVNYNLAGGWYLTSSPIITADWLAPSGQRWTVPIGGGFGRIFKIGDQPVSASIAGYYNVARPTGTPDWQLRTFFSLLFPEK</sequence>
<comment type="caution">
    <text evidence="7">The sequence shown here is derived from an EMBL/GenBank/DDBJ whole genome shotgun (WGS) entry which is preliminary data.</text>
</comment>
<evidence type="ECO:0000256" key="5">
    <source>
        <dbReference type="ARBA" id="ARBA00038306"/>
    </source>
</evidence>
<protein>
    <recommendedName>
        <fullName evidence="6">Outer membrane protein beta-barrel domain-containing protein</fullName>
    </recommendedName>
</protein>
<dbReference type="PANTHER" id="PTHR34001:SF3">
    <property type="entry name" value="BLL7405 PROTEIN"/>
    <property type="match status" value="1"/>
</dbReference>
<dbReference type="PANTHER" id="PTHR34001">
    <property type="entry name" value="BLL7405 PROTEIN"/>
    <property type="match status" value="1"/>
</dbReference>
<dbReference type="SUPFAM" id="SSF56925">
    <property type="entry name" value="OMPA-like"/>
    <property type="match status" value="1"/>
</dbReference>
<comment type="subcellular location">
    <subcellularLocation>
        <location evidence="1">Cell outer membrane</location>
    </subcellularLocation>
</comment>
<reference evidence="7 8" key="1">
    <citation type="submission" date="2014-03" db="EMBL/GenBank/DDBJ databases">
        <title>Bradyrhizobium valentinum sp. nov., isolated from effective nodules of Lupinus mariae-josephae, a lupine endemic of basic-lime soils in Eastern Spain.</title>
        <authorList>
            <person name="Duran D."/>
            <person name="Rey L."/>
            <person name="Navarro A."/>
            <person name="Busquets A."/>
            <person name="Imperial J."/>
            <person name="Ruiz-Argueso T."/>
        </authorList>
    </citation>
    <scope>NUCLEOTIDE SEQUENCE [LARGE SCALE GENOMIC DNA]</scope>
    <source>
        <strain evidence="7 8">PAC68</strain>
    </source>
</reference>
<comment type="similarity">
    <text evidence="5">Belongs to the Omp25/RopB family.</text>
</comment>
<dbReference type="Proteomes" id="UP000050863">
    <property type="component" value="Unassembled WGS sequence"/>
</dbReference>
<dbReference type="Pfam" id="PF13505">
    <property type="entry name" value="OMP_b-brl"/>
    <property type="match status" value="1"/>
</dbReference>
<dbReference type="EMBL" id="LLXZ01000081">
    <property type="protein sequence ID" value="KRR08828.1"/>
    <property type="molecule type" value="Genomic_DNA"/>
</dbReference>
<keyword evidence="4" id="KW-0998">Cell outer membrane</keyword>
<evidence type="ECO:0000256" key="4">
    <source>
        <dbReference type="ARBA" id="ARBA00023237"/>
    </source>
</evidence>
<evidence type="ECO:0000313" key="8">
    <source>
        <dbReference type="Proteomes" id="UP000050863"/>
    </source>
</evidence>
<evidence type="ECO:0000313" key="7">
    <source>
        <dbReference type="EMBL" id="KRR08828.1"/>
    </source>
</evidence>
<keyword evidence="8" id="KW-1185">Reference proteome</keyword>
<evidence type="ECO:0000259" key="6">
    <source>
        <dbReference type="Pfam" id="PF13505"/>
    </source>
</evidence>
<evidence type="ECO:0000256" key="1">
    <source>
        <dbReference type="ARBA" id="ARBA00004442"/>
    </source>
</evidence>
<dbReference type="InterPro" id="IPR011250">
    <property type="entry name" value="OMP/PagP_B-barrel"/>
</dbReference>
<accession>A0A0R3LM77</accession>
<evidence type="ECO:0000256" key="3">
    <source>
        <dbReference type="ARBA" id="ARBA00023136"/>
    </source>
</evidence>
<dbReference type="AlphaFoldDB" id="A0A0R3LM77"/>
<dbReference type="STRING" id="280332.CQ12_26805"/>
<keyword evidence="2" id="KW-0732">Signal</keyword>
<dbReference type="GO" id="GO:0009279">
    <property type="term" value="C:cell outer membrane"/>
    <property type="evidence" value="ECO:0007669"/>
    <property type="project" value="UniProtKB-SubCell"/>
</dbReference>
<organism evidence="7 8">
    <name type="scientific">Bradyrhizobium jicamae</name>
    <dbReference type="NCBI Taxonomy" id="280332"/>
    <lineage>
        <taxon>Bacteria</taxon>
        <taxon>Pseudomonadati</taxon>
        <taxon>Pseudomonadota</taxon>
        <taxon>Alphaproteobacteria</taxon>
        <taxon>Hyphomicrobiales</taxon>
        <taxon>Nitrobacteraceae</taxon>
        <taxon>Bradyrhizobium</taxon>
    </lineage>
</organism>
<name>A0A0R3LM77_9BRAD</name>